<keyword evidence="2" id="KW-1185">Reference proteome</keyword>
<sequence length="252" mass="28165">MRRLIFLVLLVLAAAGGYHLYKDKDARKLLQSVVDKATKNPLAKTPKEAADYFLKAIKDRDYERAADYCTSAYAEQLRAGAADAKKLGDAIDGLMDKMSLVKITNIGECKYVLWCMDPFPREGLAIVVSEVNDPKVKTAAGTFVLSPKILGVDRIPDQMPQNYHPSRDFIGGLYKGLPERINFVKEGEGDKVSWKLDMPCPPEVVSAVQSMKKNEGSLAREIRDLSQSINKDAAIKEDFTRFFVELVNKWAM</sequence>
<dbReference type="RefSeq" id="WP_213496714.1">
    <property type="nucleotide sequence ID" value="NZ_CP074694.1"/>
</dbReference>
<dbReference type="AlphaFoldDB" id="A0A8E6ET78"/>
<organism evidence="1 2">
    <name type="scientific">Telmatocola sphagniphila</name>
    <dbReference type="NCBI Taxonomy" id="1123043"/>
    <lineage>
        <taxon>Bacteria</taxon>
        <taxon>Pseudomonadati</taxon>
        <taxon>Planctomycetota</taxon>
        <taxon>Planctomycetia</taxon>
        <taxon>Gemmatales</taxon>
        <taxon>Gemmataceae</taxon>
    </lineage>
</organism>
<dbReference type="Proteomes" id="UP000676194">
    <property type="component" value="Chromosome"/>
</dbReference>
<proteinExistence type="predicted"/>
<dbReference type="EMBL" id="CP074694">
    <property type="protein sequence ID" value="QVL32089.1"/>
    <property type="molecule type" value="Genomic_DNA"/>
</dbReference>
<accession>A0A8E6ET78</accession>
<name>A0A8E6ET78_9BACT</name>
<reference evidence="1" key="1">
    <citation type="submission" date="2021-05" db="EMBL/GenBank/DDBJ databases">
        <title>Complete genome sequence of the cellulolytic planctomycete Telmatocola sphagniphila SP2T and characterization of the first cellulase from planctomycetes.</title>
        <authorList>
            <person name="Rakitin A.L."/>
            <person name="Beletsky A.V."/>
            <person name="Naumoff D.G."/>
            <person name="Kulichevskaya I.S."/>
            <person name="Mardanov A.V."/>
            <person name="Ravin N.V."/>
            <person name="Dedysh S.N."/>
        </authorList>
    </citation>
    <scope>NUCLEOTIDE SEQUENCE</scope>
    <source>
        <strain evidence="1">SP2T</strain>
    </source>
</reference>
<evidence type="ECO:0000313" key="2">
    <source>
        <dbReference type="Proteomes" id="UP000676194"/>
    </source>
</evidence>
<gene>
    <name evidence="1" type="ORF">KIH39_25180</name>
</gene>
<protein>
    <submittedName>
        <fullName evidence="1">Uncharacterized protein</fullName>
    </submittedName>
</protein>
<evidence type="ECO:0000313" key="1">
    <source>
        <dbReference type="EMBL" id="QVL32089.1"/>
    </source>
</evidence>
<dbReference type="KEGG" id="tsph:KIH39_25180"/>